<organism evidence="4 5">
    <name type="scientific">Seiridium cardinale</name>
    <dbReference type="NCBI Taxonomy" id="138064"/>
    <lineage>
        <taxon>Eukaryota</taxon>
        <taxon>Fungi</taxon>
        <taxon>Dikarya</taxon>
        <taxon>Ascomycota</taxon>
        <taxon>Pezizomycotina</taxon>
        <taxon>Sordariomycetes</taxon>
        <taxon>Xylariomycetidae</taxon>
        <taxon>Amphisphaeriales</taxon>
        <taxon>Sporocadaceae</taxon>
        <taxon>Seiridium</taxon>
    </lineage>
</organism>
<dbReference type="PANTHER" id="PTHR44229:SF4">
    <property type="entry name" value="15-HYDROXYPROSTAGLANDIN DEHYDROGENASE [NAD(+)]"/>
    <property type="match status" value="1"/>
</dbReference>
<name>A0ABR2XW52_9PEZI</name>
<dbReference type="PRINTS" id="PR00080">
    <property type="entry name" value="SDRFAMILY"/>
</dbReference>
<accession>A0ABR2XW52</accession>
<dbReference type="EMBL" id="JARVKM010000019">
    <property type="protein sequence ID" value="KAK9777775.1"/>
    <property type="molecule type" value="Genomic_DNA"/>
</dbReference>
<keyword evidence="5" id="KW-1185">Reference proteome</keyword>
<comment type="caution">
    <text evidence="4">The sequence shown here is derived from an EMBL/GenBank/DDBJ whole genome shotgun (WGS) entry which is preliminary data.</text>
</comment>
<dbReference type="InterPro" id="IPR002347">
    <property type="entry name" value="SDR_fam"/>
</dbReference>
<proteinExistence type="inferred from homology"/>
<evidence type="ECO:0000256" key="1">
    <source>
        <dbReference type="ARBA" id="ARBA00006484"/>
    </source>
</evidence>
<sequence>MSKYELKGKVAVVTGAGSGICHALATRLLEAGASLLVADIHLRPEAEETYSKYPHPPKQDGLPSAFYHETDISNWAAINSLWEKALDTFGRVDIVINGAGIYEPPSSTFWELPGVSPLAKDDPDALVGQYKTFGVNTIGPIRLAQLAVDYWLKNRQIEGNILWFASVGGYVHSLQTPLYFASKSAIISVVKSLGALKAKFGIRNSAICPGLVYTPIFHPDYCKDRVHPDDLTLTPEQCAAVALDILMEPQYGDGNIVEAMLVGKRGNATVNVREVPLEALYPTAGPVGEDNHLLEEEQSFAKKLQEKSGR</sequence>
<evidence type="ECO:0000256" key="2">
    <source>
        <dbReference type="ARBA" id="ARBA00023002"/>
    </source>
</evidence>
<protein>
    <submittedName>
        <fullName evidence="4">15-hydroxyprostaglandin dehydrogenase</fullName>
    </submittedName>
</protein>
<dbReference type="Gene3D" id="3.40.50.720">
    <property type="entry name" value="NAD(P)-binding Rossmann-like Domain"/>
    <property type="match status" value="1"/>
</dbReference>
<evidence type="ECO:0000313" key="4">
    <source>
        <dbReference type="EMBL" id="KAK9777775.1"/>
    </source>
</evidence>
<comment type="similarity">
    <text evidence="1 3">Belongs to the short-chain dehydrogenases/reductases (SDR) family.</text>
</comment>
<dbReference type="Pfam" id="PF00106">
    <property type="entry name" value="adh_short"/>
    <property type="match status" value="1"/>
</dbReference>
<gene>
    <name evidence="4" type="ORF">SCAR479_05458</name>
</gene>
<evidence type="ECO:0000256" key="3">
    <source>
        <dbReference type="RuleBase" id="RU000363"/>
    </source>
</evidence>
<dbReference type="Proteomes" id="UP001465668">
    <property type="component" value="Unassembled WGS sequence"/>
</dbReference>
<reference evidence="4 5" key="1">
    <citation type="submission" date="2024-02" db="EMBL/GenBank/DDBJ databases">
        <title>First draft genome assembly of two strains of Seiridium cardinale.</title>
        <authorList>
            <person name="Emiliani G."/>
            <person name="Scali E."/>
        </authorList>
    </citation>
    <scope>NUCLEOTIDE SEQUENCE [LARGE SCALE GENOMIC DNA]</scope>
    <source>
        <strain evidence="4 5">BM-138-000479</strain>
    </source>
</reference>
<dbReference type="PANTHER" id="PTHR44229">
    <property type="entry name" value="15-HYDROXYPROSTAGLANDIN DEHYDROGENASE [NAD(+)]"/>
    <property type="match status" value="1"/>
</dbReference>
<dbReference type="InterPro" id="IPR036291">
    <property type="entry name" value="NAD(P)-bd_dom_sf"/>
</dbReference>
<dbReference type="SUPFAM" id="SSF51735">
    <property type="entry name" value="NAD(P)-binding Rossmann-fold domains"/>
    <property type="match status" value="1"/>
</dbReference>
<dbReference type="PRINTS" id="PR00081">
    <property type="entry name" value="GDHRDH"/>
</dbReference>
<evidence type="ECO:0000313" key="5">
    <source>
        <dbReference type="Proteomes" id="UP001465668"/>
    </source>
</evidence>
<keyword evidence="2" id="KW-0560">Oxidoreductase</keyword>